<proteinExistence type="predicted"/>
<keyword evidence="1" id="KW-0472">Membrane</keyword>
<evidence type="ECO:0000313" key="3">
    <source>
        <dbReference type="Proteomes" id="UP000499080"/>
    </source>
</evidence>
<keyword evidence="3" id="KW-1185">Reference proteome</keyword>
<protein>
    <submittedName>
        <fullName evidence="2">Uncharacterized protein</fullName>
    </submittedName>
</protein>
<keyword evidence="1" id="KW-0812">Transmembrane</keyword>
<feature type="transmembrane region" description="Helical" evidence="1">
    <location>
        <begin position="20"/>
        <end position="40"/>
    </location>
</feature>
<sequence>MPTVSALCVSDLSLLSVHSLSLISIICWLPLLSSGVFVSLHCRTSFYHVSLLLVCSDVHLCSVDLTVSAVCVPCSVISHLTGLLSSVTSL</sequence>
<gene>
    <name evidence="2" type="ORF">AVEN_131519_1</name>
</gene>
<accession>A0A4Y2VVB4</accession>
<keyword evidence="1" id="KW-1133">Transmembrane helix</keyword>
<name>A0A4Y2VVB4_ARAVE</name>
<dbReference type="EMBL" id="BGPR01051929">
    <property type="protein sequence ID" value="GBO28835.1"/>
    <property type="molecule type" value="Genomic_DNA"/>
</dbReference>
<evidence type="ECO:0000313" key="2">
    <source>
        <dbReference type="EMBL" id="GBO28835.1"/>
    </source>
</evidence>
<dbReference type="Proteomes" id="UP000499080">
    <property type="component" value="Unassembled WGS sequence"/>
</dbReference>
<evidence type="ECO:0000256" key="1">
    <source>
        <dbReference type="SAM" id="Phobius"/>
    </source>
</evidence>
<reference evidence="2 3" key="1">
    <citation type="journal article" date="2019" name="Sci. Rep.">
        <title>Orb-weaving spider Araneus ventricosus genome elucidates the spidroin gene catalogue.</title>
        <authorList>
            <person name="Kono N."/>
            <person name="Nakamura H."/>
            <person name="Ohtoshi R."/>
            <person name="Moran D.A.P."/>
            <person name="Shinohara A."/>
            <person name="Yoshida Y."/>
            <person name="Fujiwara M."/>
            <person name="Mori M."/>
            <person name="Tomita M."/>
            <person name="Arakawa K."/>
        </authorList>
    </citation>
    <scope>NUCLEOTIDE SEQUENCE [LARGE SCALE GENOMIC DNA]</scope>
</reference>
<dbReference type="AlphaFoldDB" id="A0A4Y2VVB4"/>
<organism evidence="2 3">
    <name type="scientific">Araneus ventricosus</name>
    <name type="common">Orbweaver spider</name>
    <name type="synonym">Epeira ventricosa</name>
    <dbReference type="NCBI Taxonomy" id="182803"/>
    <lineage>
        <taxon>Eukaryota</taxon>
        <taxon>Metazoa</taxon>
        <taxon>Ecdysozoa</taxon>
        <taxon>Arthropoda</taxon>
        <taxon>Chelicerata</taxon>
        <taxon>Arachnida</taxon>
        <taxon>Araneae</taxon>
        <taxon>Araneomorphae</taxon>
        <taxon>Entelegynae</taxon>
        <taxon>Araneoidea</taxon>
        <taxon>Araneidae</taxon>
        <taxon>Araneus</taxon>
    </lineage>
</organism>
<comment type="caution">
    <text evidence="2">The sequence shown here is derived from an EMBL/GenBank/DDBJ whole genome shotgun (WGS) entry which is preliminary data.</text>
</comment>